<keyword evidence="6" id="KW-1185">Reference proteome</keyword>
<dbReference type="Pfam" id="PF01546">
    <property type="entry name" value="Peptidase_M20"/>
    <property type="match status" value="1"/>
</dbReference>
<dbReference type="InterPro" id="IPR002933">
    <property type="entry name" value="Peptidase_M20"/>
</dbReference>
<dbReference type="PANTHER" id="PTHR43808">
    <property type="entry name" value="ACETYLORNITHINE DEACETYLASE"/>
    <property type="match status" value="1"/>
</dbReference>
<keyword evidence="1" id="KW-0479">Metal-binding</keyword>
<dbReference type="Proteomes" id="UP000438476">
    <property type="component" value="Unassembled WGS sequence"/>
</dbReference>
<evidence type="ECO:0000256" key="3">
    <source>
        <dbReference type="PIRSR" id="PIRSR037238-1"/>
    </source>
</evidence>
<dbReference type="GO" id="GO:0046872">
    <property type="term" value="F:metal ion binding"/>
    <property type="evidence" value="ECO:0007669"/>
    <property type="project" value="UniProtKB-KW"/>
</dbReference>
<feature type="domain" description="Peptidase M20 dimerisation" evidence="4">
    <location>
        <begin position="201"/>
        <end position="296"/>
    </location>
</feature>
<dbReference type="Gene3D" id="3.30.70.360">
    <property type="match status" value="1"/>
</dbReference>
<dbReference type="PIRSF" id="PIRSF037238">
    <property type="entry name" value="Carboxypeptidase_G2"/>
    <property type="match status" value="1"/>
</dbReference>
<dbReference type="OrthoDB" id="9776600at2"/>
<accession>A0A6I4T7I2</accession>
<dbReference type="CDD" id="cd03885">
    <property type="entry name" value="M20_CPDG2"/>
    <property type="match status" value="1"/>
</dbReference>
<evidence type="ECO:0000256" key="1">
    <source>
        <dbReference type="ARBA" id="ARBA00022723"/>
    </source>
</evidence>
<dbReference type="SUPFAM" id="SSF53187">
    <property type="entry name" value="Zn-dependent exopeptidases"/>
    <property type="match status" value="1"/>
</dbReference>
<feature type="active site" description="Proton acceptor" evidence="3">
    <location>
        <position position="164"/>
    </location>
</feature>
<proteinExistence type="predicted"/>
<sequence>MKQLTDEERALITEIDQQGMLAAVELWADINSGTGHLPGLARMAEELSTAFSALPGEVSLIDPAPVTTIAADGQEVPRENGQHLVCRVRPDAPRRFLLTGHMDTVYPPDHPFQSITWLDDDTINGPGTADMKGGIAVILEALKAFERSPHAAEIGYDVMINSDEETGSLSSSALIHELAQGKYAALTYEPSARPEGTLAHARGGSGNYAVTVTGQSAHAGRNPQDGRNAIVAAADLAVRLKAAQHASISINPAKIDGGGANNVVPDHAVLRFNIRPKTTAAAEQFEKTLAQLITAIETEHDVSLSLHGGISRPPKPVDAQAEKLFALVRDVGAALGQNIDWQDTGGVCDGNNVAACGVPVIDTMGVRGGKIHSPQEFMIVPSLSERAALSAITLHRLASGALA</sequence>
<dbReference type="PANTHER" id="PTHR43808:SF9">
    <property type="entry name" value="BLL0789 PROTEIN"/>
    <property type="match status" value="1"/>
</dbReference>
<dbReference type="EMBL" id="WTYT01000006">
    <property type="protein sequence ID" value="MXO66787.1"/>
    <property type="molecule type" value="Genomic_DNA"/>
</dbReference>
<dbReference type="InterPro" id="IPR017150">
    <property type="entry name" value="Pept_M20_glutamate_carboxypep"/>
</dbReference>
<dbReference type="AlphaFoldDB" id="A0A6I4T7I2"/>
<comment type="caution">
    <text evidence="5">The sequence shown here is derived from an EMBL/GenBank/DDBJ whole genome shotgun (WGS) entry which is preliminary data.</text>
</comment>
<evidence type="ECO:0000313" key="5">
    <source>
        <dbReference type="EMBL" id="MXO66787.1"/>
    </source>
</evidence>
<dbReference type="InterPro" id="IPR011650">
    <property type="entry name" value="Peptidase_M20_dimer"/>
</dbReference>
<evidence type="ECO:0000313" key="6">
    <source>
        <dbReference type="Proteomes" id="UP000438476"/>
    </source>
</evidence>
<feature type="active site" evidence="3">
    <location>
        <position position="103"/>
    </location>
</feature>
<dbReference type="SUPFAM" id="SSF55031">
    <property type="entry name" value="Bacterial exopeptidase dimerisation domain"/>
    <property type="match status" value="1"/>
</dbReference>
<keyword evidence="2 5" id="KW-0378">Hydrolase</keyword>
<reference evidence="5 6" key="1">
    <citation type="submission" date="2019-12" db="EMBL/GenBank/DDBJ databases">
        <title>Genomic-based taxomic classification of the family Erythrobacteraceae.</title>
        <authorList>
            <person name="Xu L."/>
        </authorList>
    </citation>
    <scope>NUCLEOTIDE SEQUENCE [LARGE SCALE GENOMIC DNA]</scope>
    <source>
        <strain evidence="5 6">LMG 29518</strain>
    </source>
</reference>
<dbReference type="RefSeq" id="WP_160737233.1">
    <property type="nucleotide sequence ID" value="NZ_WTYT01000006.1"/>
</dbReference>
<protein>
    <submittedName>
        <fullName evidence="5">Hydrolase</fullName>
    </submittedName>
</protein>
<dbReference type="GO" id="GO:0016787">
    <property type="term" value="F:hydrolase activity"/>
    <property type="evidence" value="ECO:0007669"/>
    <property type="project" value="UniProtKB-KW"/>
</dbReference>
<organism evidence="5 6">
    <name type="scientific">Altericroceibacterium endophyticum</name>
    <dbReference type="NCBI Taxonomy" id="1808508"/>
    <lineage>
        <taxon>Bacteria</taxon>
        <taxon>Pseudomonadati</taxon>
        <taxon>Pseudomonadota</taxon>
        <taxon>Alphaproteobacteria</taxon>
        <taxon>Sphingomonadales</taxon>
        <taxon>Erythrobacteraceae</taxon>
        <taxon>Altericroceibacterium</taxon>
    </lineage>
</organism>
<gene>
    <name evidence="5" type="ORF">GRI91_13555</name>
</gene>
<dbReference type="NCBIfam" id="NF005602">
    <property type="entry name" value="PRK07338.1"/>
    <property type="match status" value="1"/>
</dbReference>
<evidence type="ECO:0000256" key="2">
    <source>
        <dbReference type="ARBA" id="ARBA00022801"/>
    </source>
</evidence>
<dbReference type="InterPro" id="IPR036264">
    <property type="entry name" value="Bact_exopeptidase_dim_dom"/>
</dbReference>
<name>A0A6I4T7I2_9SPHN</name>
<dbReference type="InterPro" id="IPR050072">
    <property type="entry name" value="Peptidase_M20A"/>
</dbReference>
<dbReference type="Pfam" id="PF07687">
    <property type="entry name" value="M20_dimer"/>
    <property type="match status" value="1"/>
</dbReference>
<evidence type="ECO:0000259" key="4">
    <source>
        <dbReference type="Pfam" id="PF07687"/>
    </source>
</evidence>
<dbReference type="Gene3D" id="3.40.630.10">
    <property type="entry name" value="Zn peptidases"/>
    <property type="match status" value="1"/>
</dbReference>